<dbReference type="AlphaFoldDB" id="A0A852TL88"/>
<organism evidence="1 2">
    <name type="scientific">Neobacillus niacini</name>
    <dbReference type="NCBI Taxonomy" id="86668"/>
    <lineage>
        <taxon>Bacteria</taxon>
        <taxon>Bacillati</taxon>
        <taxon>Bacillota</taxon>
        <taxon>Bacilli</taxon>
        <taxon>Bacillales</taxon>
        <taxon>Bacillaceae</taxon>
        <taxon>Neobacillus</taxon>
    </lineage>
</organism>
<reference evidence="2" key="2">
    <citation type="submission" date="2020-08" db="EMBL/GenBank/DDBJ databases">
        <title>The Agave Microbiome: Exploring the role of microbial communities in plant adaptations to desert environments.</title>
        <authorList>
            <person name="Partida-Martinez L.P."/>
        </authorList>
    </citation>
    <scope>NUCLEOTIDE SEQUENCE [LARGE SCALE GENOMIC DNA]</scope>
    <source>
        <strain evidence="2">AT2.8</strain>
    </source>
</reference>
<dbReference type="EMBL" id="JACCBX010000017">
    <property type="protein sequence ID" value="NYE08955.1"/>
    <property type="molecule type" value="Genomic_DNA"/>
</dbReference>
<evidence type="ECO:0000313" key="2">
    <source>
        <dbReference type="Proteomes" id="UP000548423"/>
    </source>
</evidence>
<name>A0A852TL88_9BACI</name>
<evidence type="ECO:0000313" key="1">
    <source>
        <dbReference type="EMBL" id="NYE08955.1"/>
    </source>
</evidence>
<comment type="caution">
    <text evidence="1">The sequence shown here is derived from an EMBL/GenBank/DDBJ whole genome shotgun (WGS) entry which is preliminary data.</text>
</comment>
<accession>A0A852TL88</accession>
<sequence length="82" mass="9030">MSTTVPFKNNRVIPPEFSTAGLAPSTYFLGNLEQVPTDAKISYADAYKTPAMKELTTTFQTMFEANKMYINPSIGVISETNS</sequence>
<dbReference type="Proteomes" id="UP000548423">
    <property type="component" value="Unassembled WGS sequence"/>
</dbReference>
<gene>
    <name evidence="1" type="ORF">F4694_005812</name>
</gene>
<reference evidence="2" key="1">
    <citation type="submission" date="2020-07" db="EMBL/GenBank/DDBJ databases">
        <authorList>
            <person name="Partida-Martinez L."/>
            <person name="Huntemann M."/>
            <person name="Clum A."/>
            <person name="Wang J."/>
            <person name="Palaniappan K."/>
            <person name="Ritter S."/>
            <person name="Chen I.-M."/>
            <person name="Stamatis D."/>
            <person name="Reddy T."/>
            <person name="O'Malley R."/>
            <person name="Daum C."/>
            <person name="Shapiro N."/>
            <person name="Ivanova N."/>
            <person name="Kyrpides N."/>
            <person name="Woyke T."/>
        </authorList>
    </citation>
    <scope>NUCLEOTIDE SEQUENCE [LARGE SCALE GENOMIC DNA]</scope>
    <source>
        <strain evidence="2">AT2.8</strain>
    </source>
</reference>
<proteinExistence type="predicted"/>
<protein>
    <submittedName>
        <fullName evidence="1">Uncharacterized protein</fullName>
    </submittedName>
</protein>